<dbReference type="RefSeq" id="WP_015358013.1">
    <property type="nucleotide sequence ID" value="NZ_CP014672.1"/>
</dbReference>
<keyword evidence="3" id="KW-1003">Cell membrane</keyword>
<comment type="similarity">
    <text evidence="2">Belongs to the UPF0702 family.</text>
</comment>
<comment type="subcellular location">
    <subcellularLocation>
        <location evidence="1">Cell membrane</location>
        <topology evidence="1">Multi-pass membrane protein</topology>
    </subcellularLocation>
</comment>
<evidence type="ECO:0000256" key="7">
    <source>
        <dbReference type="SAM" id="Phobius"/>
    </source>
</evidence>
<dbReference type="AlphaFoldDB" id="A0A1B1YAM2"/>
<dbReference type="PANTHER" id="PTHR34582:SF6">
    <property type="entry name" value="UPF0702 TRANSMEMBRANE PROTEIN YCAP"/>
    <property type="match status" value="1"/>
</dbReference>
<evidence type="ECO:0000313" key="10">
    <source>
        <dbReference type="Proteomes" id="UP000092971"/>
    </source>
</evidence>
<evidence type="ECO:0000313" key="9">
    <source>
        <dbReference type="EMBL" id="ANW97814.1"/>
    </source>
</evidence>
<dbReference type="GO" id="GO:0005886">
    <property type="term" value="C:plasma membrane"/>
    <property type="evidence" value="ECO:0007669"/>
    <property type="project" value="UniProtKB-SubCell"/>
</dbReference>
<dbReference type="OrthoDB" id="1682423at2"/>
<evidence type="ECO:0000256" key="6">
    <source>
        <dbReference type="ARBA" id="ARBA00023136"/>
    </source>
</evidence>
<evidence type="ECO:0000256" key="3">
    <source>
        <dbReference type="ARBA" id="ARBA00022475"/>
    </source>
</evidence>
<evidence type="ECO:0000259" key="8">
    <source>
        <dbReference type="Pfam" id="PF04239"/>
    </source>
</evidence>
<dbReference type="Proteomes" id="UP000092971">
    <property type="component" value="Chromosome"/>
</dbReference>
<dbReference type="PANTHER" id="PTHR34582">
    <property type="entry name" value="UPF0702 TRANSMEMBRANE PROTEIN YCAP"/>
    <property type="match status" value="1"/>
</dbReference>
<evidence type="ECO:0000256" key="1">
    <source>
        <dbReference type="ARBA" id="ARBA00004651"/>
    </source>
</evidence>
<protein>
    <recommendedName>
        <fullName evidence="8">YetF C-terminal domain-containing protein</fullName>
    </recommendedName>
</protein>
<dbReference type="Gene3D" id="3.30.240.20">
    <property type="entry name" value="bsu07140 like domains"/>
    <property type="match status" value="2"/>
</dbReference>
<gene>
    <name evidence="9" type="ORF">CSTERTH_01570</name>
</gene>
<feature type="transmembrane region" description="Helical" evidence="7">
    <location>
        <begin position="57"/>
        <end position="77"/>
    </location>
</feature>
<dbReference type="InterPro" id="IPR007353">
    <property type="entry name" value="DUF421"/>
</dbReference>
<dbReference type="InterPro" id="IPR023090">
    <property type="entry name" value="UPF0702_alpha/beta_dom_sf"/>
</dbReference>
<keyword evidence="6 7" id="KW-0472">Membrane</keyword>
<name>A0A1B1YAM2_THEST</name>
<dbReference type="EMBL" id="CP014672">
    <property type="protein sequence ID" value="ANW97814.1"/>
    <property type="molecule type" value="Genomic_DNA"/>
</dbReference>
<reference evidence="9 10" key="1">
    <citation type="submission" date="2016-02" db="EMBL/GenBank/DDBJ databases">
        <title>Comparison of Clostridium stercorarium subspecies using comparative genomics and transcriptomics.</title>
        <authorList>
            <person name="Schellenberg J."/>
            <person name="Thallinger G."/>
            <person name="Levin D.B."/>
            <person name="Zhang X."/>
            <person name="Alvare G."/>
            <person name="Fristensky B."/>
            <person name="Sparling R."/>
        </authorList>
    </citation>
    <scope>NUCLEOTIDE SEQUENCE [LARGE SCALE GENOMIC DNA]</scope>
    <source>
        <strain evidence="9 10">DSM 2910</strain>
    </source>
</reference>
<evidence type="ECO:0000256" key="4">
    <source>
        <dbReference type="ARBA" id="ARBA00022692"/>
    </source>
</evidence>
<evidence type="ECO:0000256" key="2">
    <source>
        <dbReference type="ARBA" id="ARBA00006448"/>
    </source>
</evidence>
<organism evidence="9 10">
    <name type="scientific">Thermoclostridium stercorarium subsp. thermolacticum DSM 2910</name>
    <dbReference type="NCBI Taxonomy" id="1121336"/>
    <lineage>
        <taxon>Bacteria</taxon>
        <taxon>Bacillati</taxon>
        <taxon>Bacillota</taxon>
        <taxon>Clostridia</taxon>
        <taxon>Eubacteriales</taxon>
        <taxon>Oscillospiraceae</taxon>
        <taxon>Thermoclostridium</taxon>
    </lineage>
</organism>
<proteinExistence type="inferred from homology"/>
<accession>A0A1B1YAM2</accession>
<keyword evidence="5 7" id="KW-1133">Transmembrane helix</keyword>
<dbReference type="Pfam" id="PF04239">
    <property type="entry name" value="DUF421"/>
    <property type="match status" value="1"/>
</dbReference>
<sequence>MFFDIVWKTALMYLVVIVSMRLMGKRMIGELQPFEFAIAIMISELAVFPLTEGNTNILHGLLAIGVLVLCQFLLSLLSIKSLTVRTIICGRPRIVIKNGKILEKNLKKELYTINDLLEQLRMLNIQNISDVEYGILETNGQLSVVLKSQKRPVTPEDLGIETKYEGLSLDLIIDGIVITHNLKLAKLDMDWLVGKLKENGWDNPRDIFYAYIDTAGNFQFQPKLKASKSRVMNTP</sequence>
<keyword evidence="4 7" id="KW-0812">Transmembrane</keyword>
<evidence type="ECO:0000256" key="5">
    <source>
        <dbReference type="ARBA" id="ARBA00022989"/>
    </source>
</evidence>
<feature type="transmembrane region" description="Helical" evidence="7">
    <location>
        <begin position="6"/>
        <end position="22"/>
    </location>
</feature>
<feature type="domain" description="YetF C-terminal" evidence="8">
    <location>
        <begin position="80"/>
        <end position="212"/>
    </location>
</feature>